<dbReference type="InterPro" id="IPR011049">
    <property type="entry name" value="Serralysin-like_metalloprot_C"/>
</dbReference>
<reference evidence="1" key="1">
    <citation type="submission" date="2020-08" db="EMBL/GenBank/DDBJ databases">
        <authorList>
            <person name="Hu Y."/>
            <person name="Nguyen S.V."/>
            <person name="Li F."/>
            <person name="Fanning S."/>
        </authorList>
    </citation>
    <scope>NUCLEOTIDE SEQUENCE</scope>
    <source>
        <strain evidence="1">SYSU D8009</strain>
    </source>
</reference>
<accession>A0A9X0QU82</accession>
<dbReference type="AlphaFoldDB" id="A0A9X0QU82"/>
<evidence type="ECO:0000313" key="2">
    <source>
        <dbReference type="Proteomes" id="UP000600101"/>
    </source>
</evidence>
<dbReference type="SUPFAM" id="SSF51120">
    <property type="entry name" value="beta-Roll"/>
    <property type="match status" value="1"/>
</dbReference>
<keyword evidence="2" id="KW-1185">Reference proteome</keyword>
<dbReference type="EMBL" id="JACOMF010000001">
    <property type="protein sequence ID" value="MBC4013801.1"/>
    <property type="molecule type" value="Genomic_DNA"/>
</dbReference>
<gene>
    <name evidence="1" type="ORF">H7965_00575</name>
</gene>
<sequence>MSIGNFWPSGIFFLGNGDDVFDSSLEPGWTNRSWVFGGNGDDSITAIALPPTIEGRLLASGDNGDDTIRLEASNSVALGGRGNDVLTAIGGLGNYLDGGPGEDLLISFGGGSGMDPGNTLSGGFGTDAFRFTNAGNLVVTHDAGQDGRVSDGDVFLGPMDVITDYRSGETIELRSFEGPEEVPPYELVEEVALITDPLSADRFRPVVGDGEFALFRGHFSGGNTFIVAQHGRDLLVVYDAFNGQDDEIAQGSLVLRGFTDESGVMIA</sequence>
<name>A0A9X0QU82_9PROT</name>
<comment type="caution">
    <text evidence="1">The sequence shown here is derived from an EMBL/GenBank/DDBJ whole genome shotgun (WGS) entry which is preliminary data.</text>
</comment>
<organism evidence="1 2">
    <name type="scientific">Siccirubricoccus deserti</name>
    <dbReference type="NCBI Taxonomy" id="2013562"/>
    <lineage>
        <taxon>Bacteria</taxon>
        <taxon>Pseudomonadati</taxon>
        <taxon>Pseudomonadota</taxon>
        <taxon>Alphaproteobacteria</taxon>
        <taxon>Acetobacterales</taxon>
        <taxon>Roseomonadaceae</taxon>
        <taxon>Siccirubricoccus</taxon>
    </lineage>
</organism>
<dbReference type="RefSeq" id="WP_186768571.1">
    <property type="nucleotide sequence ID" value="NZ_JACOMF010000001.1"/>
</dbReference>
<dbReference type="PRINTS" id="PR00313">
    <property type="entry name" value="CABNDNGRPT"/>
</dbReference>
<dbReference type="Gene3D" id="2.160.20.160">
    <property type="match status" value="1"/>
</dbReference>
<protein>
    <recommendedName>
        <fullName evidence="3">Calcium-binding protein</fullName>
    </recommendedName>
</protein>
<proteinExistence type="predicted"/>
<evidence type="ECO:0008006" key="3">
    <source>
        <dbReference type="Google" id="ProtNLM"/>
    </source>
</evidence>
<evidence type="ECO:0000313" key="1">
    <source>
        <dbReference type="EMBL" id="MBC4013801.1"/>
    </source>
</evidence>
<dbReference type="Proteomes" id="UP000600101">
    <property type="component" value="Unassembled WGS sequence"/>
</dbReference>